<dbReference type="FunFam" id="3.10.450.10:FF:000004">
    <property type="entry name" value="Cystatin C"/>
    <property type="match status" value="1"/>
</dbReference>
<dbReference type="GeneTree" id="ENSGT00440000039984"/>
<comment type="similarity">
    <text evidence="2">Belongs to the strictosidine synthase family.</text>
</comment>
<dbReference type="GO" id="GO:0012505">
    <property type="term" value="C:endomembrane system"/>
    <property type="evidence" value="ECO:0007669"/>
    <property type="project" value="TreeGrafter"/>
</dbReference>
<dbReference type="SUPFAM" id="SSF54403">
    <property type="entry name" value="Cystatin/monellin"/>
    <property type="match status" value="1"/>
</dbReference>
<dbReference type="GO" id="GO:0004869">
    <property type="term" value="F:cysteine-type endopeptidase inhibitor activity"/>
    <property type="evidence" value="ECO:0007669"/>
    <property type="project" value="InterPro"/>
</dbReference>
<dbReference type="GO" id="GO:0004064">
    <property type="term" value="F:arylesterase activity"/>
    <property type="evidence" value="ECO:0007669"/>
    <property type="project" value="TreeGrafter"/>
</dbReference>
<dbReference type="Pfam" id="PF00031">
    <property type="entry name" value="Cystatin"/>
    <property type="match status" value="1"/>
</dbReference>
<dbReference type="GO" id="GO:0016020">
    <property type="term" value="C:membrane"/>
    <property type="evidence" value="ECO:0007669"/>
    <property type="project" value="UniProtKB-SubCell"/>
</dbReference>
<dbReference type="SUPFAM" id="SSF63829">
    <property type="entry name" value="Calcium-dependent phosphotriesterase"/>
    <property type="match status" value="1"/>
</dbReference>
<keyword evidence="6 10" id="KW-1133">Transmembrane helix</keyword>
<evidence type="ECO:0000256" key="8">
    <source>
        <dbReference type="ARBA" id="ARBA00023157"/>
    </source>
</evidence>
<evidence type="ECO:0000259" key="11">
    <source>
        <dbReference type="SMART" id="SM00043"/>
    </source>
</evidence>
<evidence type="ECO:0000256" key="5">
    <source>
        <dbReference type="ARBA" id="ARBA00022692"/>
    </source>
</evidence>
<name>A0A3Q1B3D1_AMPOC</name>
<proteinExistence type="inferred from homology"/>
<keyword evidence="5 10" id="KW-0812">Transmembrane</keyword>
<dbReference type="OMA" id="WLQHFEV"/>
<evidence type="ECO:0000256" key="2">
    <source>
        <dbReference type="ARBA" id="ARBA00009191"/>
    </source>
</evidence>
<evidence type="ECO:0000313" key="13">
    <source>
        <dbReference type="Proteomes" id="UP001501940"/>
    </source>
</evidence>
<evidence type="ECO:0000256" key="1">
    <source>
        <dbReference type="ARBA" id="ARBA00004167"/>
    </source>
</evidence>
<keyword evidence="9" id="KW-0325">Glycoprotein</keyword>
<dbReference type="Pfam" id="PF03088">
    <property type="entry name" value="Str_synth"/>
    <property type="match status" value="1"/>
</dbReference>
<protein>
    <recommendedName>
        <fullName evidence="4">Adipocyte plasma membrane-associated protein</fullName>
    </recommendedName>
</protein>
<dbReference type="InterPro" id="IPR018119">
    <property type="entry name" value="Strictosidine_synth_cons-reg"/>
</dbReference>
<dbReference type="Pfam" id="PF20067">
    <property type="entry name" value="SSL_N"/>
    <property type="match status" value="1"/>
</dbReference>
<accession>A0A3Q1B3D1</accession>
<evidence type="ECO:0000256" key="10">
    <source>
        <dbReference type="SAM" id="Phobius"/>
    </source>
</evidence>
<dbReference type="PANTHER" id="PTHR10426:SF130">
    <property type="entry name" value="ADIPOCYTE PLASMA MEMBRANE-ASSOCIATED PROTEIN"/>
    <property type="match status" value="1"/>
</dbReference>
<comment type="similarity">
    <text evidence="3">Belongs to the cystatin family.</text>
</comment>
<feature type="domain" description="Cystatin" evidence="11">
    <location>
        <begin position="353"/>
        <end position="464"/>
    </location>
</feature>
<dbReference type="CDD" id="cd00042">
    <property type="entry name" value="CY"/>
    <property type="match status" value="1"/>
</dbReference>
<keyword evidence="13" id="KW-1185">Reference proteome</keyword>
<evidence type="ECO:0000256" key="4">
    <source>
        <dbReference type="ARBA" id="ARBA00015678"/>
    </source>
</evidence>
<organism evidence="12 13">
    <name type="scientific">Amphiprion ocellaris</name>
    <name type="common">Clown anemonefish</name>
    <dbReference type="NCBI Taxonomy" id="80972"/>
    <lineage>
        <taxon>Eukaryota</taxon>
        <taxon>Metazoa</taxon>
        <taxon>Chordata</taxon>
        <taxon>Craniata</taxon>
        <taxon>Vertebrata</taxon>
        <taxon>Euteleostomi</taxon>
        <taxon>Actinopterygii</taxon>
        <taxon>Neopterygii</taxon>
        <taxon>Teleostei</taxon>
        <taxon>Neoteleostei</taxon>
        <taxon>Acanthomorphata</taxon>
        <taxon>Ovalentaria</taxon>
        <taxon>Pomacentridae</taxon>
        <taxon>Amphiprion</taxon>
    </lineage>
</organism>
<reference evidence="12 13" key="1">
    <citation type="submission" date="2022-01" db="EMBL/GenBank/DDBJ databases">
        <title>A chromosome-scale genome assembly of the false clownfish, Amphiprion ocellaris.</title>
        <authorList>
            <person name="Ryu T."/>
        </authorList>
    </citation>
    <scope>NUCLEOTIDE SEQUENCE [LARGE SCALE GENOMIC DNA]</scope>
</reference>
<keyword evidence="8" id="KW-1015">Disulfide bond</keyword>
<dbReference type="SMART" id="SM00043">
    <property type="entry name" value="CY"/>
    <property type="match status" value="1"/>
</dbReference>
<sequence>MNEAAGLRFRRLHKPTVITDELPELRYKGAGTYSGKVFQVTLVSLGGFLLLPLLIIILILESPIQPDVFSLKEPPLMKGCWEPNLKLREAQRIFEDQIIGPESITNIGDVFFSGTADGKIVKLIGRRIHTVTRLGKLPCGSREEESSCGRPLGLRVGPNETLFVADAYLGVFQVNPTTGEATRLVAGGQVVAGRRLSFINDVAVTQDGKKLYFTDSSSRWQRRDYLNLIMEATADGRVLELDMETRDVTVVMENLRFPNGIQLLPDEESVLVAETTMARIRSTLHTLHKEEAEPELIGQHQQVQEPGSGQVQEERLMRSQSLTGSRKMKTLLLVTVIVSIADGVVGGLHPGPSMPGSPSNISSSDRSLRRVALAAAHSFNDQSNDAFLFKPSAILGAQRQVVKGFRYFLDLNISRTVCHKRDEKKLQNCDFQPEGPLQQTFRCHTDVWLVPWKNQTETLLLLCKA</sequence>
<dbReference type="Proteomes" id="UP001501940">
    <property type="component" value="Chromosome 16"/>
</dbReference>
<evidence type="ECO:0000313" key="12">
    <source>
        <dbReference type="Ensembl" id="ENSAOCP00000008587.2"/>
    </source>
</evidence>
<reference evidence="12" key="2">
    <citation type="submission" date="2025-08" db="UniProtKB">
        <authorList>
            <consortium name="Ensembl"/>
        </authorList>
    </citation>
    <scope>IDENTIFICATION</scope>
</reference>
<dbReference type="InterPro" id="IPR011042">
    <property type="entry name" value="6-blade_b-propeller_TolB-like"/>
</dbReference>
<dbReference type="Ensembl" id="ENSAOCT00000000817.2">
    <property type="protein sequence ID" value="ENSAOCP00000008587.2"/>
    <property type="gene ID" value="ENSAOCG00000012612.2"/>
</dbReference>
<evidence type="ECO:0000256" key="6">
    <source>
        <dbReference type="ARBA" id="ARBA00022989"/>
    </source>
</evidence>
<keyword evidence="7 10" id="KW-0472">Membrane</keyword>
<dbReference type="Gene3D" id="3.10.450.10">
    <property type="match status" value="1"/>
</dbReference>
<dbReference type="PANTHER" id="PTHR10426">
    <property type="entry name" value="STRICTOSIDINE SYNTHASE-RELATED"/>
    <property type="match status" value="1"/>
</dbReference>
<evidence type="ECO:0000256" key="3">
    <source>
        <dbReference type="ARBA" id="ARBA00009403"/>
    </source>
</evidence>
<feature type="transmembrane region" description="Helical" evidence="10">
    <location>
        <begin position="37"/>
        <end position="60"/>
    </location>
</feature>
<evidence type="ECO:0000256" key="7">
    <source>
        <dbReference type="ARBA" id="ARBA00023136"/>
    </source>
</evidence>
<dbReference type="AlphaFoldDB" id="A0A3Q1B3D1"/>
<reference evidence="12" key="3">
    <citation type="submission" date="2025-09" db="UniProtKB">
        <authorList>
            <consortium name="Ensembl"/>
        </authorList>
    </citation>
    <scope>IDENTIFICATION</scope>
</reference>
<comment type="subcellular location">
    <subcellularLocation>
        <location evidence="1">Membrane</location>
        <topology evidence="1">Single-pass membrane protein</topology>
    </subcellularLocation>
</comment>
<dbReference type="STRING" id="80972.ENSAOCP00000008587"/>
<dbReference type="InterPro" id="IPR000010">
    <property type="entry name" value="Cystatin_dom"/>
</dbReference>
<dbReference type="InterPro" id="IPR046350">
    <property type="entry name" value="Cystatin_sf"/>
</dbReference>
<dbReference type="Gene3D" id="2.120.10.30">
    <property type="entry name" value="TolB, C-terminal domain"/>
    <property type="match status" value="1"/>
</dbReference>
<evidence type="ECO:0000256" key="9">
    <source>
        <dbReference type="ARBA" id="ARBA00023180"/>
    </source>
</evidence>